<dbReference type="PANTHER" id="PTHR43767">
    <property type="entry name" value="LONG-CHAIN-FATTY-ACID--COA LIGASE"/>
    <property type="match status" value="1"/>
</dbReference>
<dbReference type="SUPFAM" id="SSF54637">
    <property type="entry name" value="Thioesterase/thiol ester dehydrase-isomerase"/>
    <property type="match status" value="1"/>
</dbReference>
<dbReference type="InterPro" id="IPR050237">
    <property type="entry name" value="ATP-dep_AMP-bd_enzyme"/>
</dbReference>
<gene>
    <name evidence="3" type="ORF">JY500_15385</name>
</gene>
<proteinExistence type="predicted"/>
<dbReference type="Pfam" id="PF00501">
    <property type="entry name" value="AMP-binding"/>
    <property type="match status" value="1"/>
</dbReference>
<feature type="domain" description="ApeI dehydratase-like" evidence="2">
    <location>
        <begin position="456"/>
        <end position="552"/>
    </location>
</feature>
<evidence type="ECO:0000313" key="4">
    <source>
        <dbReference type="Proteomes" id="UP000663570"/>
    </source>
</evidence>
<evidence type="ECO:0000259" key="2">
    <source>
        <dbReference type="Pfam" id="PF22818"/>
    </source>
</evidence>
<dbReference type="SUPFAM" id="SSF56801">
    <property type="entry name" value="Acetyl-CoA synthetase-like"/>
    <property type="match status" value="1"/>
</dbReference>
<dbReference type="Gene3D" id="3.10.129.10">
    <property type="entry name" value="Hotdog Thioesterase"/>
    <property type="match status" value="1"/>
</dbReference>
<organism evidence="3 4">
    <name type="scientific">Niveibacterium microcysteis</name>
    <dbReference type="NCBI Taxonomy" id="2811415"/>
    <lineage>
        <taxon>Bacteria</taxon>
        <taxon>Pseudomonadati</taxon>
        <taxon>Pseudomonadota</taxon>
        <taxon>Betaproteobacteria</taxon>
        <taxon>Rhodocyclales</taxon>
        <taxon>Rhodocyclaceae</taxon>
        <taxon>Niveibacterium</taxon>
    </lineage>
</organism>
<evidence type="ECO:0000259" key="1">
    <source>
        <dbReference type="Pfam" id="PF00501"/>
    </source>
</evidence>
<dbReference type="InterPro" id="IPR045851">
    <property type="entry name" value="AMP-bd_C_sf"/>
</dbReference>
<dbReference type="PANTHER" id="PTHR43767:SF1">
    <property type="entry name" value="NONRIBOSOMAL PEPTIDE SYNTHASE PES1 (EUROFUNG)-RELATED"/>
    <property type="match status" value="1"/>
</dbReference>
<dbReference type="InterPro" id="IPR042099">
    <property type="entry name" value="ANL_N_sf"/>
</dbReference>
<dbReference type="Gene3D" id="3.30.300.30">
    <property type="match status" value="1"/>
</dbReference>
<dbReference type="Pfam" id="PF22818">
    <property type="entry name" value="ApeI-like"/>
    <property type="match status" value="1"/>
</dbReference>
<name>A0ABX7M387_9RHOO</name>
<sequence length="559" mass="59195">MLDRLSSALLQARAPETPFALSHGSLVSWGMFLARVRAWAARLGEMPGARWGLYCGDVDEAAVRLFGAWAAGKTVVLPGDLLPATLQRLQGEVDGWLAGPASAIAEPAPADFALAALDGELPALVVFTSGTSGAPVAIEKRLRQLAAELAVIESTWGEAAADATIVGTVSHQHLYGLLFRLLWPVVSGRVLLAQQLLYPEAVAAALGGQDAVLVSSPAYLRRWPEALALHALPPAPRIVFSSGGPLARDASLAVRGTLGVPVIEVYGSSETGGIAWRSQSDAALDAVWQQHGCVDLEFAETGLRLRSPFMPDPAAWYDTADRAQPIGAGFRLLGRADRIVKVEEKRVSLDAVERALTGQPEIAEARCCVLPEGRLGAVLVLSETGHAALARLGRAGLHGYLRTAIAGDVEALALPRRWRHVETIPLNALGKTPQALLVALFGASAEQPEAQVLSVSDTQAVVALEVAASLAAFEGHFPDTPILPGVVQLDWAMRWAQDMFGIAAPFRGVDALKFQHVVRPGCRLVLSLEHLPAKAAVAFRITDGERPCASGRLMFGAAR</sequence>
<dbReference type="Gene3D" id="3.40.50.12780">
    <property type="entry name" value="N-terminal domain of ligase-like"/>
    <property type="match status" value="1"/>
</dbReference>
<dbReference type="RefSeq" id="WP_206253714.1">
    <property type="nucleotide sequence ID" value="NZ_CP071060.1"/>
</dbReference>
<evidence type="ECO:0000313" key="3">
    <source>
        <dbReference type="EMBL" id="QSI75854.1"/>
    </source>
</evidence>
<protein>
    <submittedName>
        <fullName evidence="3">Acyl-CoA synthetase</fullName>
    </submittedName>
</protein>
<dbReference type="InterPro" id="IPR000873">
    <property type="entry name" value="AMP-dep_synth/lig_dom"/>
</dbReference>
<accession>A0ABX7M387</accession>
<dbReference type="InterPro" id="IPR029069">
    <property type="entry name" value="HotDog_dom_sf"/>
</dbReference>
<dbReference type="Proteomes" id="UP000663570">
    <property type="component" value="Chromosome"/>
</dbReference>
<keyword evidence="4" id="KW-1185">Reference proteome</keyword>
<dbReference type="InterPro" id="IPR054545">
    <property type="entry name" value="ApeI-like"/>
</dbReference>
<dbReference type="EMBL" id="CP071060">
    <property type="protein sequence ID" value="QSI75854.1"/>
    <property type="molecule type" value="Genomic_DNA"/>
</dbReference>
<reference evidence="3 4" key="1">
    <citation type="submission" date="2021-02" db="EMBL/GenBank/DDBJ databases">
        <title>Niveibacterium changnyeongensis HC41.</title>
        <authorList>
            <person name="Kang M."/>
        </authorList>
    </citation>
    <scope>NUCLEOTIDE SEQUENCE [LARGE SCALE GENOMIC DNA]</scope>
    <source>
        <strain evidence="3 4">HC41</strain>
    </source>
</reference>
<feature type="domain" description="AMP-dependent synthetase/ligase" evidence="1">
    <location>
        <begin position="113"/>
        <end position="283"/>
    </location>
</feature>